<dbReference type="InterPro" id="IPR011050">
    <property type="entry name" value="Pectin_lyase_fold/virulence"/>
</dbReference>
<dbReference type="RefSeq" id="WP_156740075.1">
    <property type="nucleotide sequence ID" value="NZ_CACRYJ010000017.1"/>
</dbReference>
<dbReference type="PROSITE" id="PS51318">
    <property type="entry name" value="TAT"/>
    <property type="match status" value="1"/>
</dbReference>
<accession>A0A7M4DGK8</accession>
<keyword evidence="2" id="KW-0456">Lyase</keyword>
<dbReference type="AlphaFoldDB" id="A0A7M4DGK8"/>
<dbReference type="PANTHER" id="PTHR31339">
    <property type="entry name" value="PECTIN LYASE-RELATED"/>
    <property type="match status" value="1"/>
</dbReference>
<dbReference type="SUPFAM" id="SSF51126">
    <property type="entry name" value="Pectin lyase-like"/>
    <property type="match status" value="1"/>
</dbReference>
<organism evidence="2 3">
    <name type="scientific">Occultella aeris</name>
    <dbReference type="NCBI Taxonomy" id="2761496"/>
    <lineage>
        <taxon>Bacteria</taxon>
        <taxon>Bacillati</taxon>
        <taxon>Actinomycetota</taxon>
        <taxon>Actinomycetes</taxon>
        <taxon>Micrococcales</taxon>
        <taxon>Ruaniaceae</taxon>
        <taxon>Occultella</taxon>
    </lineage>
</organism>
<evidence type="ECO:0000259" key="1">
    <source>
        <dbReference type="Pfam" id="PF12708"/>
    </source>
</evidence>
<dbReference type="Pfam" id="PF12708">
    <property type="entry name" value="Pect-lyase_RHGA_epim"/>
    <property type="match status" value="1"/>
</dbReference>
<name>A0A7M4DGK8_9MICO</name>
<dbReference type="InterPro" id="IPR006626">
    <property type="entry name" value="PbH1"/>
</dbReference>
<dbReference type="EMBL" id="CACRYJ010000017">
    <property type="protein sequence ID" value="VZO36051.1"/>
    <property type="molecule type" value="Genomic_DNA"/>
</dbReference>
<dbReference type="InterPro" id="IPR012334">
    <property type="entry name" value="Pectin_lyas_fold"/>
</dbReference>
<evidence type="ECO:0000313" key="2">
    <source>
        <dbReference type="EMBL" id="VZO36051.1"/>
    </source>
</evidence>
<reference evidence="2 3" key="1">
    <citation type="submission" date="2019-11" db="EMBL/GenBank/DDBJ databases">
        <authorList>
            <person name="Criscuolo A."/>
        </authorList>
    </citation>
    <scope>NUCLEOTIDE SEQUENCE [LARGE SCALE GENOMIC DNA]</scope>
    <source>
        <strain evidence="2">CIP111667</strain>
    </source>
</reference>
<feature type="domain" description="Rhamnogalacturonase A/B/Epimerase-like pectate lyase" evidence="1">
    <location>
        <begin position="54"/>
        <end position="184"/>
    </location>
</feature>
<keyword evidence="3" id="KW-1185">Reference proteome</keyword>
<dbReference type="Proteomes" id="UP000419743">
    <property type="component" value="Unassembled WGS sequence"/>
</dbReference>
<proteinExistence type="predicted"/>
<protein>
    <submittedName>
        <fullName evidence="2">Pectate lyase superfamily protein</fullName>
    </submittedName>
</protein>
<dbReference type="InterPro" id="IPR006311">
    <property type="entry name" value="TAT_signal"/>
</dbReference>
<dbReference type="SMART" id="SM00710">
    <property type="entry name" value="PbH1"/>
    <property type="match status" value="7"/>
</dbReference>
<dbReference type="Gene3D" id="2.160.20.10">
    <property type="entry name" value="Single-stranded right-handed beta-helix, Pectin lyase-like"/>
    <property type="match status" value="2"/>
</dbReference>
<dbReference type="GO" id="GO:0016829">
    <property type="term" value="F:lyase activity"/>
    <property type="evidence" value="ECO:0007669"/>
    <property type="project" value="UniProtKB-KW"/>
</dbReference>
<sequence>MRTTATTEPARPADLLARRGLLGALGVAGAAIPLAFAGPARAEPEAAPATTSSFDVRDFGALGDGSTDDTQAFRDTVAAVAAAGGGRMHVPAGVYMISGPVYLTSDMVLAGDGDASVIRATLTSGWTTADRQKGILNIVGAVRVQVRDLCVDQNSSQRELAHYVQYSMLLNTTEDIAITNVTFRDAGLRKEVSRPTGPILAVFANEENAPSPAGGGVGGNYRVYVGNCRFLQQGAAQVQFGIRVRSDWQADIPLEAYEHYNDDIVFENCHFDGYFLREGIEFAGRTNRFNQAIGCTFVGQYSTAIDFDKGTSYSVAAFNRIDGIRQPEENVPDPNILFFPITDHGALYTFGPYFNVGNVIAYNTITACATPGAGNDLEAAFYVAGTRDTRIIGNTVDGFHGGAVGGGLRLDVDEVRGLILRDNVFKGVNWGIRTPATERPAHFQDTLHDVVIADNTIEAAGRTIWLTTAAPGGKHFRIHGNRLATGGAATPNVETGQQVALLFTGNAVTGGDVGVLQFSPRAVLSTNVISGAATASIDVRAETTVLANVTDDAATNDLVTSDGTRLPTLVANSFAGPDAALGPAISYAEAQPSTGTWRAGDQVYRSRPSAGAPFGWVCVAAGTPGTWRAIVAAR</sequence>
<dbReference type="InterPro" id="IPR051801">
    <property type="entry name" value="GH28_Enzymes"/>
</dbReference>
<gene>
    <name evidence="2" type="ORF">HALOF300_01255</name>
</gene>
<comment type="caution">
    <text evidence="2">The sequence shown here is derived from an EMBL/GenBank/DDBJ whole genome shotgun (WGS) entry which is preliminary data.</text>
</comment>
<evidence type="ECO:0000313" key="3">
    <source>
        <dbReference type="Proteomes" id="UP000419743"/>
    </source>
</evidence>
<dbReference type="InterPro" id="IPR024535">
    <property type="entry name" value="RHGA/B-epi-like_pectate_lyase"/>
</dbReference>